<evidence type="ECO:0000256" key="3">
    <source>
        <dbReference type="SAM" id="SignalP"/>
    </source>
</evidence>
<comment type="similarity">
    <text evidence="1">Belongs to the 'GDSL' lipolytic enzyme family.</text>
</comment>
<gene>
    <name evidence="4" type="ORF">Din_020720</name>
</gene>
<dbReference type="AlphaFoldDB" id="A0A5B7A3Q1"/>
<dbReference type="Gene3D" id="3.40.50.1110">
    <property type="entry name" value="SGNH hydrolase"/>
    <property type="match status" value="1"/>
</dbReference>
<dbReference type="GO" id="GO:0016788">
    <property type="term" value="F:hydrolase activity, acting on ester bonds"/>
    <property type="evidence" value="ECO:0007669"/>
    <property type="project" value="InterPro"/>
</dbReference>
<dbReference type="PANTHER" id="PTHR22835">
    <property type="entry name" value="ZINC FINGER FYVE DOMAIN CONTAINING PROTEIN"/>
    <property type="match status" value="1"/>
</dbReference>
<accession>A0A5B7A3Q1</accession>
<name>A0A5B7A3Q1_DAVIN</name>
<evidence type="ECO:0000313" key="4">
    <source>
        <dbReference type="EMBL" id="MPA51279.1"/>
    </source>
</evidence>
<dbReference type="PANTHER" id="PTHR22835:SF532">
    <property type="entry name" value="SERINE-RICH ADHESIN FOR PLATELETS-LIKE ISOFORM X1"/>
    <property type="match status" value="1"/>
</dbReference>
<dbReference type="InterPro" id="IPR036514">
    <property type="entry name" value="SGNH_hydro_sf"/>
</dbReference>
<keyword evidence="2" id="KW-0325">Glycoprotein</keyword>
<dbReference type="SUPFAM" id="SSF52266">
    <property type="entry name" value="SGNH hydrolase"/>
    <property type="match status" value="1"/>
</dbReference>
<dbReference type="Pfam" id="PF00657">
    <property type="entry name" value="Lipase_GDSL"/>
    <property type="match status" value="1"/>
</dbReference>
<sequence>MMKSNFLFFLLLFLFSPSYAHNKIHEEASSSSSSSLQGSFQGSFSKVFAFGSSYTDTGNAQLLGGLNPSAGSTANNNNRLSNGRLVVDFLCEALNIPHLPPYKDTSSNFTHGVNFAVAGSTSLPNDFFSGNGLLNTLMYWKNKATLSFQTQIDWFNQFVQGVACKGKDQATCKAEMGKALFWIGEMGVNDYTRTSGSSFSFQKLAEMSVGHVSKLIQNLVDAGAKHIVVHGLPPVGCLSSGISLSPLRQFDKLGCAAGVNSMIMFHNQILQKKLAIFRTMFPDCKIIYADYWNAYLTILKNRTKYNFGRALQGMLWSWRWCWWWWW</sequence>
<evidence type="ECO:0008006" key="5">
    <source>
        <dbReference type="Google" id="ProtNLM"/>
    </source>
</evidence>
<keyword evidence="3" id="KW-0732">Signal</keyword>
<evidence type="ECO:0000256" key="2">
    <source>
        <dbReference type="ARBA" id="ARBA00023180"/>
    </source>
</evidence>
<feature type="chain" id="PRO_5022913697" description="GDSL esterase/lipase" evidence="3">
    <location>
        <begin position="21"/>
        <end position="326"/>
    </location>
</feature>
<dbReference type="InterPro" id="IPR001087">
    <property type="entry name" value="GDSL"/>
</dbReference>
<organism evidence="4">
    <name type="scientific">Davidia involucrata</name>
    <name type="common">Dove tree</name>
    <dbReference type="NCBI Taxonomy" id="16924"/>
    <lineage>
        <taxon>Eukaryota</taxon>
        <taxon>Viridiplantae</taxon>
        <taxon>Streptophyta</taxon>
        <taxon>Embryophyta</taxon>
        <taxon>Tracheophyta</taxon>
        <taxon>Spermatophyta</taxon>
        <taxon>Magnoliopsida</taxon>
        <taxon>eudicotyledons</taxon>
        <taxon>Gunneridae</taxon>
        <taxon>Pentapetalae</taxon>
        <taxon>asterids</taxon>
        <taxon>Cornales</taxon>
        <taxon>Nyssaceae</taxon>
        <taxon>Davidia</taxon>
    </lineage>
</organism>
<proteinExistence type="inferred from homology"/>
<reference evidence="4" key="1">
    <citation type="submission" date="2019-08" db="EMBL/GenBank/DDBJ databases">
        <title>Reference gene set and small RNA set construction with multiple tissues from Davidia involucrata Baill.</title>
        <authorList>
            <person name="Yang H."/>
            <person name="Zhou C."/>
            <person name="Li G."/>
            <person name="Wang J."/>
            <person name="Gao P."/>
            <person name="Wang M."/>
            <person name="Wang R."/>
            <person name="Zhao Y."/>
        </authorList>
    </citation>
    <scope>NUCLEOTIDE SEQUENCE</scope>
    <source>
        <tissue evidence="4">Mixed with DoveR01_LX</tissue>
    </source>
</reference>
<feature type="signal peptide" evidence="3">
    <location>
        <begin position="1"/>
        <end position="20"/>
    </location>
</feature>
<dbReference type="EMBL" id="GHES01020720">
    <property type="protein sequence ID" value="MPA51279.1"/>
    <property type="molecule type" value="Transcribed_RNA"/>
</dbReference>
<evidence type="ECO:0000256" key="1">
    <source>
        <dbReference type="ARBA" id="ARBA00008668"/>
    </source>
</evidence>
<protein>
    <recommendedName>
        <fullName evidence="5">GDSL esterase/lipase</fullName>
    </recommendedName>
</protein>